<dbReference type="EMBL" id="BGPR01000273">
    <property type="protein sequence ID" value="GBM09635.1"/>
    <property type="molecule type" value="Genomic_DNA"/>
</dbReference>
<dbReference type="AlphaFoldDB" id="A0A4Y2D255"/>
<reference evidence="1 2" key="1">
    <citation type="journal article" date="2019" name="Sci. Rep.">
        <title>Orb-weaving spider Araneus ventricosus genome elucidates the spidroin gene catalogue.</title>
        <authorList>
            <person name="Kono N."/>
            <person name="Nakamura H."/>
            <person name="Ohtoshi R."/>
            <person name="Moran D.A.P."/>
            <person name="Shinohara A."/>
            <person name="Yoshida Y."/>
            <person name="Fujiwara M."/>
            <person name="Mori M."/>
            <person name="Tomita M."/>
            <person name="Arakawa K."/>
        </authorList>
    </citation>
    <scope>NUCLEOTIDE SEQUENCE [LARGE SCALE GENOMIC DNA]</scope>
</reference>
<name>A0A4Y2D255_ARAVE</name>
<proteinExistence type="predicted"/>
<dbReference type="OrthoDB" id="6625945at2759"/>
<accession>A0A4Y2D255</accession>
<organism evidence="1 2">
    <name type="scientific">Araneus ventricosus</name>
    <name type="common">Orbweaver spider</name>
    <name type="synonym">Epeira ventricosa</name>
    <dbReference type="NCBI Taxonomy" id="182803"/>
    <lineage>
        <taxon>Eukaryota</taxon>
        <taxon>Metazoa</taxon>
        <taxon>Ecdysozoa</taxon>
        <taxon>Arthropoda</taxon>
        <taxon>Chelicerata</taxon>
        <taxon>Arachnida</taxon>
        <taxon>Araneae</taxon>
        <taxon>Araneomorphae</taxon>
        <taxon>Entelegynae</taxon>
        <taxon>Araneoidea</taxon>
        <taxon>Araneidae</taxon>
        <taxon>Araneus</taxon>
    </lineage>
</organism>
<evidence type="ECO:0000313" key="1">
    <source>
        <dbReference type="EMBL" id="GBM09635.1"/>
    </source>
</evidence>
<keyword evidence="2" id="KW-1185">Reference proteome</keyword>
<evidence type="ECO:0000313" key="2">
    <source>
        <dbReference type="Proteomes" id="UP000499080"/>
    </source>
</evidence>
<gene>
    <name evidence="1" type="ORF">AVEN_60269_1</name>
</gene>
<sequence length="125" mass="14435">MSEINLKCFITSQATEYEIHSTTKAVQITFHTRDSIACVYDGQWWLAEMNDISDINKNMLVTIYHPCQNKDSFQEKGERPNLGAHEQCFKETKCLRSTTTTGRTHSISPKLTEEISKLLNEYKSR</sequence>
<dbReference type="Proteomes" id="UP000499080">
    <property type="component" value="Unassembled WGS sequence"/>
</dbReference>
<comment type="caution">
    <text evidence="1">The sequence shown here is derived from an EMBL/GenBank/DDBJ whole genome shotgun (WGS) entry which is preliminary data.</text>
</comment>
<protein>
    <submittedName>
        <fullName evidence="1">Uncharacterized protein</fullName>
    </submittedName>
</protein>